<evidence type="ECO:0000313" key="3">
    <source>
        <dbReference type="Proteomes" id="UP000092460"/>
    </source>
</evidence>
<feature type="transmembrane region" description="Helical" evidence="1">
    <location>
        <begin position="90"/>
        <end position="111"/>
    </location>
</feature>
<dbReference type="EMBL" id="JXJN01022902">
    <property type="status" value="NOT_ANNOTATED_CDS"/>
    <property type="molecule type" value="Genomic_DNA"/>
</dbReference>
<protein>
    <submittedName>
        <fullName evidence="2">Uncharacterized protein</fullName>
    </submittedName>
</protein>
<dbReference type="EnsemblMetazoa" id="GPPI044675-RA">
    <property type="protein sequence ID" value="GPPI044675-PA"/>
    <property type="gene ID" value="GPPI044675"/>
</dbReference>
<keyword evidence="1" id="KW-1133">Transmembrane helix</keyword>
<name>A0A1B0BYZ2_9MUSC</name>
<organism evidence="2 3">
    <name type="scientific">Glossina palpalis gambiensis</name>
    <dbReference type="NCBI Taxonomy" id="67801"/>
    <lineage>
        <taxon>Eukaryota</taxon>
        <taxon>Metazoa</taxon>
        <taxon>Ecdysozoa</taxon>
        <taxon>Arthropoda</taxon>
        <taxon>Hexapoda</taxon>
        <taxon>Insecta</taxon>
        <taxon>Pterygota</taxon>
        <taxon>Neoptera</taxon>
        <taxon>Endopterygota</taxon>
        <taxon>Diptera</taxon>
        <taxon>Brachycera</taxon>
        <taxon>Muscomorpha</taxon>
        <taxon>Hippoboscoidea</taxon>
        <taxon>Glossinidae</taxon>
        <taxon>Glossina</taxon>
    </lineage>
</organism>
<sequence length="123" mass="14268">MKIIISYDQWNRTVLAKRQLSKAIILNLITGSSMIEAIIRTTLSSYNSRVGARKQCFDLETQNVSAVECHQILTKSQEDGRTEYMVFLLIWRHASINVSIIMFVAFITIYFTNNMRHIIDYSD</sequence>
<dbReference type="EMBL" id="JXJN01022903">
    <property type="status" value="NOT_ANNOTATED_CDS"/>
    <property type="molecule type" value="Genomic_DNA"/>
</dbReference>
<keyword evidence="3" id="KW-1185">Reference proteome</keyword>
<keyword evidence="1" id="KW-0812">Transmembrane</keyword>
<accession>A0A1B0BYZ2</accession>
<reference evidence="3" key="1">
    <citation type="submission" date="2015-01" db="EMBL/GenBank/DDBJ databases">
        <authorList>
            <person name="Aksoy S."/>
            <person name="Warren W."/>
            <person name="Wilson R.K."/>
        </authorList>
    </citation>
    <scope>NUCLEOTIDE SEQUENCE [LARGE SCALE GENOMIC DNA]</scope>
    <source>
        <strain evidence="3">IAEA</strain>
    </source>
</reference>
<reference evidence="2" key="2">
    <citation type="submission" date="2020-05" db="UniProtKB">
        <authorList>
            <consortium name="EnsemblMetazoa"/>
        </authorList>
    </citation>
    <scope>IDENTIFICATION</scope>
    <source>
        <strain evidence="2">IAEA</strain>
    </source>
</reference>
<feature type="transmembrane region" description="Helical" evidence="1">
    <location>
        <begin position="20"/>
        <end position="39"/>
    </location>
</feature>
<evidence type="ECO:0000256" key="1">
    <source>
        <dbReference type="SAM" id="Phobius"/>
    </source>
</evidence>
<keyword evidence="1" id="KW-0472">Membrane</keyword>
<dbReference type="EMBL" id="JXJN01022901">
    <property type="status" value="NOT_ANNOTATED_CDS"/>
    <property type="molecule type" value="Genomic_DNA"/>
</dbReference>
<dbReference type="AlphaFoldDB" id="A0A1B0BYZ2"/>
<dbReference type="Proteomes" id="UP000092460">
    <property type="component" value="Unassembled WGS sequence"/>
</dbReference>
<proteinExistence type="predicted"/>
<evidence type="ECO:0000313" key="2">
    <source>
        <dbReference type="EnsemblMetazoa" id="GPPI044675-PA"/>
    </source>
</evidence>
<dbReference type="VEuPathDB" id="VectorBase:GPPI044675"/>